<proteinExistence type="predicted"/>
<evidence type="ECO:0000313" key="2">
    <source>
        <dbReference type="Proteomes" id="UP000646911"/>
    </source>
</evidence>
<evidence type="ECO:0000313" key="1">
    <source>
        <dbReference type="EMBL" id="MBC3910761.1"/>
    </source>
</evidence>
<reference evidence="1 2" key="1">
    <citation type="submission" date="2020-08" db="EMBL/GenBank/DDBJ databases">
        <title>Novel species isolated from subtropical streams in China.</title>
        <authorList>
            <person name="Lu H."/>
        </authorList>
    </citation>
    <scope>NUCLEOTIDE SEQUENCE [LARGE SCALE GENOMIC DNA]</scope>
    <source>
        <strain evidence="1 2">NL8W</strain>
    </source>
</reference>
<accession>A0ABR6ZGA9</accession>
<comment type="caution">
    <text evidence="1">The sequence shown here is derived from an EMBL/GenBank/DDBJ whole genome shotgun (WGS) entry which is preliminary data.</text>
</comment>
<protein>
    <submittedName>
        <fullName evidence="1">Uncharacterized protein</fullName>
    </submittedName>
</protein>
<gene>
    <name evidence="1" type="ORF">H8L47_24635</name>
</gene>
<dbReference type="EMBL" id="JACOFX010000019">
    <property type="protein sequence ID" value="MBC3910761.1"/>
    <property type="molecule type" value="Genomic_DNA"/>
</dbReference>
<dbReference type="Proteomes" id="UP000646911">
    <property type="component" value="Unassembled WGS sequence"/>
</dbReference>
<keyword evidence="2" id="KW-1185">Reference proteome</keyword>
<name>A0ABR6ZGA9_9BURK</name>
<sequence>MSYTLFLHSLEQKRDEDGHTGCYRDDAVRALAQEDLSSLLNKNQGQDKLKGHAMTRNRLEELNQLLHSSSQPDFSASDAACSLQSFDVKYTSAVERCNLFLIQKQLASLNTQAARVDVAARLTGIETKDIKPDALSAPENQILLKELDTFKKLSINIAGLLAFDISRQERSEHLQTSIQQIGVKARDILNALSPLQQDLKREADDLKQVNTGIRNGT</sequence>
<dbReference type="RefSeq" id="WP_186956335.1">
    <property type="nucleotide sequence ID" value="NZ_JACOFX010000019.1"/>
</dbReference>
<organism evidence="1 2">
    <name type="scientific">Undibacterium umbellatum</name>
    <dbReference type="NCBI Taxonomy" id="2762300"/>
    <lineage>
        <taxon>Bacteria</taxon>
        <taxon>Pseudomonadati</taxon>
        <taxon>Pseudomonadota</taxon>
        <taxon>Betaproteobacteria</taxon>
        <taxon>Burkholderiales</taxon>
        <taxon>Oxalobacteraceae</taxon>
        <taxon>Undibacterium</taxon>
    </lineage>
</organism>